<reference evidence="1 2" key="1">
    <citation type="submission" date="2012-08" db="EMBL/GenBank/DDBJ databases">
        <authorList>
            <person name="Gan P.H.P."/>
            <person name="Ikeda K."/>
            <person name="Irieda H."/>
            <person name="Narusaka M."/>
            <person name="O'Connell R.J."/>
            <person name="Narusaka Y."/>
            <person name="Takano Y."/>
            <person name="Kubo Y."/>
            <person name="Shirasu K."/>
        </authorList>
    </citation>
    <scope>NUCLEOTIDE SEQUENCE [LARGE SCALE GENOMIC DNA]</scope>
    <source>
        <strain evidence="1 2">Nara gc5</strain>
    </source>
</reference>
<dbReference type="GeneID" id="43620211"/>
<keyword evidence="2" id="KW-1185">Reference proteome</keyword>
<dbReference type="Proteomes" id="UP000011096">
    <property type="component" value="Unassembled WGS sequence"/>
</dbReference>
<organism evidence="1 2">
    <name type="scientific">Colletotrichum fructicola (strain Nara gc5)</name>
    <name type="common">Anthracnose fungus</name>
    <name type="synonym">Colletotrichum gloeosporioides (strain Nara gc5)</name>
    <dbReference type="NCBI Taxonomy" id="1213859"/>
    <lineage>
        <taxon>Eukaryota</taxon>
        <taxon>Fungi</taxon>
        <taxon>Dikarya</taxon>
        <taxon>Ascomycota</taxon>
        <taxon>Pezizomycotina</taxon>
        <taxon>Sordariomycetes</taxon>
        <taxon>Hypocreomycetidae</taxon>
        <taxon>Glomerellales</taxon>
        <taxon>Glomerellaceae</taxon>
        <taxon>Colletotrichum</taxon>
        <taxon>Colletotrichum gloeosporioides species complex</taxon>
    </lineage>
</organism>
<evidence type="ECO:0000313" key="1">
    <source>
        <dbReference type="EMBL" id="KAF4478313.1"/>
    </source>
</evidence>
<dbReference type="RefSeq" id="XP_031884979.1">
    <property type="nucleotide sequence ID" value="XM_032036213.1"/>
</dbReference>
<evidence type="ECO:0000313" key="2">
    <source>
        <dbReference type="Proteomes" id="UP000011096"/>
    </source>
</evidence>
<name>A0A7J6INM2_COLFN</name>
<accession>A0A7J6INM2</accession>
<comment type="caution">
    <text evidence="1">The sequence shown here is derived from an EMBL/GenBank/DDBJ whole genome shotgun (WGS) entry which is preliminary data.</text>
</comment>
<dbReference type="AlphaFoldDB" id="A0A7J6INM2"/>
<gene>
    <name evidence="1" type="ORF">CGGC5_v013472</name>
</gene>
<dbReference type="InParanoid" id="A0A7J6INM2"/>
<proteinExistence type="predicted"/>
<protein>
    <submittedName>
        <fullName evidence="1">Uncharacterized protein</fullName>
    </submittedName>
</protein>
<dbReference type="EMBL" id="ANPB02000008">
    <property type="protein sequence ID" value="KAF4478313.1"/>
    <property type="molecule type" value="Genomic_DNA"/>
</dbReference>
<reference evidence="1 2" key="2">
    <citation type="submission" date="2020-04" db="EMBL/GenBank/DDBJ databases">
        <title>Genome sequencing and assembly of multiple isolates from the Colletotrichum gloeosporioides species complex.</title>
        <authorList>
            <person name="Gan P."/>
            <person name="Shirasu K."/>
        </authorList>
    </citation>
    <scope>NUCLEOTIDE SEQUENCE [LARGE SCALE GENOMIC DNA]</scope>
    <source>
        <strain evidence="1 2">Nara gc5</strain>
    </source>
</reference>
<sequence>MTNLSVEAIIALLGLLIAVPPGILAYLQWNNSHRLRLPYHVAGGPPQYHLNVFINAPYFATTGFSREHPRTSSDCIIEAPRDNFRH</sequence>